<comment type="caution">
    <text evidence="1">The sequence shown here is derived from an EMBL/GenBank/DDBJ whole genome shotgun (WGS) entry which is preliminary data.</text>
</comment>
<accession>A0A9P3PZ81</accession>
<organism evidence="1 2">
    <name type="scientific">Lyophyllum shimeji</name>
    <name type="common">Hon-shimeji</name>
    <name type="synonym">Tricholoma shimeji</name>
    <dbReference type="NCBI Taxonomy" id="47721"/>
    <lineage>
        <taxon>Eukaryota</taxon>
        <taxon>Fungi</taxon>
        <taxon>Dikarya</taxon>
        <taxon>Basidiomycota</taxon>
        <taxon>Agaricomycotina</taxon>
        <taxon>Agaricomycetes</taxon>
        <taxon>Agaricomycetidae</taxon>
        <taxon>Agaricales</taxon>
        <taxon>Tricholomatineae</taxon>
        <taxon>Lyophyllaceae</taxon>
        <taxon>Lyophyllum</taxon>
    </lineage>
</organism>
<protein>
    <submittedName>
        <fullName evidence="1">MYND finger</fullName>
    </submittedName>
</protein>
<reference evidence="1" key="1">
    <citation type="submission" date="2022-07" db="EMBL/GenBank/DDBJ databases">
        <title>The genome of Lyophyllum shimeji provides insight into the initial evolution of ectomycorrhizal fungal genome.</title>
        <authorList>
            <person name="Kobayashi Y."/>
            <person name="Shibata T."/>
            <person name="Hirakawa H."/>
            <person name="Shigenobu S."/>
            <person name="Nishiyama T."/>
            <person name="Yamada A."/>
            <person name="Hasebe M."/>
            <person name="Kawaguchi M."/>
        </authorList>
    </citation>
    <scope>NUCLEOTIDE SEQUENCE</scope>
    <source>
        <strain evidence="1">AT787</strain>
    </source>
</reference>
<dbReference type="AlphaFoldDB" id="A0A9P3PZ81"/>
<evidence type="ECO:0000313" key="1">
    <source>
        <dbReference type="EMBL" id="GLB44728.1"/>
    </source>
</evidence>
<dbReference type="Proteomes" id="UP001063166">
    <property type="component" value="Unassembled WGS sequence"/>
</dbReference>
<name>A0A9P3PZ81_LYOSH</name>
<keyword evidence="2" id="KW-1185">Reference proteome</keyword>
<dbReference type="EMBL" id="BRPK01000018">
    <property type="protein sequence ID" value="GLB44728.1"/>
    <property type="molecule type" value="Genomic_DNA"/>
</dbReference>
<dbReference type="SUPFAM" id="SSF48403">
    <property type="entry name" value="Ankyrin repeat"/>
    <property type="match status" value="1"/>
</dbReference>
<dbReference type="Gene3D" id="1.25.40.20">
    <property type="entry name" value="Ankyrin repeat-containing domain"/>
    <property type="match status" value="1"/>
</dbReference>
<dbReference type="OrthoDB" id="432970at2759"/>
<dbReference type="InterPro" id="IPR036770">
    <property type="entry name" value="Ankyrin_rpt-contain_sf"/>
</dbReference>
<sequence>MNNELRARLQALAESRDDPSKGRPISELIKTDEMLSGWESQRLRTYFTSICMEPRRDLDEYGRVLASGNLSLVQTDFMLRVEDNLAGPPDPDEANAIAHAAAAKELFDLRWGPTKTPIYNLLGLLSIMVPSRRADYLQIARFLIDTAKVPVDGVDLSGTTALSHCFSTKPGFDLEYAQMLYDAGGDVNHRNRYGNTVAQEIVQIWTVNDASAITKATKAFEWFLAHGGNVDIEDGDGWTVRALVEKLAAGALGALKLAMEKKDERRAARKDVCCTFCAREDTKLLQCGRCKKARMKRVYVAGVLKLSFERVGRLSRAMTMTSRTYFRFWCRKSEFPRREIICFYRRLRLDVTTISRTRLSGERRDKELADFPQCLRFSMKFSEPLFLQDSEPAITAPPRSITYHTSSSYQSSCIHRSARRLPRAVIANPGLWDSFFLSARQFFEVNGCRHTSIACDYTV</sequence>
<proteinExistence type="predicted"/>
<gene>
    <name evidence="1" type="ORF">LshimejAT787_1800650</name>
</gene>
<evidence type="ECO:0000313" key="2">
    <source>
        <dbReference type="Proteomes" id="UP001063166"/>
    </source>
</evidence>